<evidence type="ECO:0000259" key="7">
    <source>
        <dbReference type="Pfam" id="PF02803"/>
    </source>
</evidence>
<dbReference type="Pfam" id="PF02803">
    <property type="entry name" value="Thiolase_C"/>
    <property type="match status" value="1"/>
</dbReference>
<evidence type="ECO:0000259" key="6">
    <source>
        <dbReference type="Pfam" id="PF00108"/>
    </source>
</evidence>
<dbReference type="EMBL" id="VBOT01000091">
    <property type="protein sequence ID" value="TMQ50774.1"/>
    <property type="molecule type" value="Genomic_DNA"/>
</dbReference>
<evidence type="ECO:0000256" key="1">
    <source>
        <dbReference type="ARBA" id="ARBA00010982"/>
    </source>
</evidence>
<keyword evidence="3 5" id="KW-0012">Acyltransferase</keyword>
<dbReference type="Gene3D" id="3.40.47.10">
    <property type="match status" value="1"/>
</dbReference>
<protein>
    <submittedName>
        <fullName evidence="8">Thiolase family protein</fullName>
    </submittedName>
</protein>
<sequence length="427" mass="46019">MSSTSAWILSGVRTPFAKAGGPFRNTPVYELGRVAVAELLARQDLDPARLDHVVLGNCAQPAEAANAARVTALRAGVPERVPGVTVHRNCASGMEAVSDAAYRIAAGEARVVLAGGMESMSQIPLFYTQEYGVWLEGLMRAKTPLQRLGSLARFRPRYLTPRIALAEGLTDLTCGLNMGQTAEVLSREFRIGRDRQDEFALVSHQRAVAARERLREEIVPVFPQPRYEMVQDDVGPREGQTLEALAKLKPYFDRRNGTVTVGNSCQVTDGAVALLVADEETARGWPAPPLGRIRAFAYAGLSPRRMGLGPVYAMALALRRAGLGLDDCELFEINEAFAAQVLACLQAAESQAFARDELGLDHPLGKVPIERLNVNGGAIALGHPVGASGARLLLTLLMEMRRRTLKRGLASLCVGGGQGAAFILERD</sequence>
<dbReference type="Pfam" id="PF00108">
    <property type="entry name" value="Thiolase_N"/>
    <property type="match status" value="1"/>
</dbReference>
<evidence type="ECO:0000313" key="9">
    <source>
        <dbReference type="Proteomes" id="UP000320184"/>
    </source>
</evidence>
<dbReference type="Proteomes" id="UP000320184">
    <property type="component" value="Unassembled WGS sequence"/>
</dbReference>
<evidence type="ECO:0000256" key="5">
    <source>
        <dbReference type="RuleBase" id="RU003557"/>
    </source>
</evidence>
<feature type="domain" description="Thiolase C-terminal" evidence="7">
    <location>
        <begin position="288"/>
        <end position="426"/>
    </location>
</feature>
<organism evidence="8 9">
    <name type="scientific">Eiseniibacteriota bacterium</name>
    <dbReference type="NCBI Taxonomy" id="2212470"/>
    <lineage>
        <taxon>Bacteria</taxon>
        <taxon>Candidatus Eiseniibacteriota</taxon>
    </lineage>
</organism>
<dbReference type="SUPFAM" id="SSF53901">
    <property type="entry name" value="Thiolase-like"/>
    <property type="match status" value="2"/>
</dbReference>
<dbReference type="GO" id="GO:0016747">
    <property type="term" value="F:acyltransferase activity, transferring groups other than amino-acyl groups"/>
    <property type="evidence" value="ECO:0007669"/>
    <property type="project" value="InterPro"/>
</dbReference>
<dbReference type="InterPro" id="IPR020613">
    <property type="entry name" value="Thiolase_CS"/>
</dbReference>
<comment type="caution">
    <text evidence="8">The sequence shown here is derived from an EMBL/GenBank/DDBJ whole genome shotgun (WGS) entry which is preliminary data.</text>
</comment>
<dbReference type="PANTHER" id="PTHR18919:SF151">
    <property type="entry name" value="BLR2427 PROTEIN"/>
    <property type="match status" value="1"/>
</dbReference>
<comment type="similarity">
    <text evidence="1 5">Belongs to the thiolase-like superfamily. Thiolase family.</text>
</comment>
<dbReference type="InterPro" id="IPR016039">
    <property type="entry name" value="Thiolase-like"/>
</dbReference>
<dbReference type="InterPro" id="IPR020617">
    <property type="entry name" value="Thiolase_C"/>
</dbReference>
<dbReference type="PROSITE" id="PS00099">
    <property type="entry name" value="THIOLASE_3"/>
    <property type="match status" value="1"/>
</dbReference>
<accession>A0A538SHC4</accession>
<reference evidence="8 9" key="1">
    <citation type="journal article" date="2019" name="Nat. Microbiol.">
        <title>Mediterranean grassland soil C-N compound turnover is dependent on rainfall and depth, and is mediated by genomically divergent microorganisms.</title>
        <authorList>
            <person name="Diamond S."/>
            <person name="Andeer P.F."/>
            <person name="Li Z."/>
            <person name="Crits-Christoph A."/>
            <person name="Burstein D."/>
            <person name="Anantharaman K."/>
            <person name="Lane K.R."/>
            <person name="Thomas B.C."/>
            <person name="Pan C."/>
            <person name="Northen T.R."/>
            <person name="Banfield J.F."/>
        </authorList>
    </citation>
    <scope>NUCLEOTIDE SEQUENCE [LARGE SCALE GENOMIC DNA]</scope>
    <source>
        <strain evidence="8">WS_3</strain>
    </source>
</reference>
<dbReference type="CDD" id="cd00751">
    <property type="entry name" value="thiolase"/>
    <property type="match status" value="1"/>
</dbReference>
<feature type="active site" description="Acyl-thioester intermediate" evidence="4">
    <location>
        <position position="90"/>
    </location>
</feature>
<feature type="active site" description="Proton acceptor" evidence="4">
    <location>
        <position position="383"/>
    </location>
</feature>
<evidence type="ECO:0000256" key="2">
    <source>
        <dbReference type="ARBA" id="ARBA00022679"/>
    </source>
</evidence>
<proteinExistence type="inferred from homology"/>
<evidence type="ECO:0000256" key="4">
    <source>
        <dbReference type="PIRSR" id="PIRSR000429-1"/>
    </source>
</evidence>
<dbReference type="PANTHER" id="PTHR18919">
    <property type="entry name" value="ACETYL-COA C-ACYLTRANSFERASE"/>
    <property type="match status" value="1"/>
</dbReference>
<dbReference type="NCBIfam" id="TIGR01930">
    <property type="entry name" value="AcCoA-C-Actrans"/>
    <property type="match status" value="1"/>
</dbReference>
<gene>
    <name evidence="8" type="ORF">E6K73_07205</name>
</gene>
<evidence type="ECO:0000313" key="8">
    <source>
        <dbReference type="EMBL" id="TMQ50774.1"/>
    </source>
</evidence>
<feature type="active site" description="Proton acceptor" evidence="4">
    <location>
        <position position="413"/>
    </location>
</feature>
<dbReference type="PROSITE" id="PS00737">
    <property type="entry name" value="THIOLASE_2"/>
    <property type="match status" value="1"/>
</dbReference>
<dbReference type="PIRSF" id="PIRSF000429">
    <property type="entry name" value="Ac-CoA_Ac_transf"/>
    <property type="match status" value="1"/>
</dbReference>
<feature type="domain" description="Thiolase N-terminal" evidence="6">
    <location>
        <begin position="8"/>
        <end position="279"/>
    </location>
</feature>
<dbReference type="InterPro" id="IPR020616">
    <property type="entry name" value="Thiolase_N"/>
</dbReference>
<dbReference type="AlphaFoldDB" id="A0A538SHC4"/>
<name>A0A538SHC4_UNCEI</name>
<evidence type="ECO:0000256" key="3">
    <source>
        <dbReference type="ARBA" id="ARBA00023315"/>
    </source>
</evidence>
<keyword evidence="2 5" id="KW-0808">Transferase</keyword>
<dbReference type="InterPro" id="IPR020610">
    <property type="entry name" value="Thiolase_AS"/>
</dbReference>
<dbReference type="InterPro" id="IPR002155">
    <property type="entry name" value="Thiolase"/>
</dbReference>